<organism evidence="1 2">
    <name type="scientific">Furfurilactobacillus milii</name>
    <dbReference type="NCBI Taxonomy" id="2888272"/>
    <lineage>
        <taxon>Bacteria</taxon>
        <taxon>Bacillati</taxon>
        <taxon>Bacillota</taxon>
        <taxon>Bacilli</taxon>
        <taxon>Lactobacillales</taxon>
        <taxon>Lactobacillaceae</taxon>
        <taxon>Furfurilactobacillus</taxon>
    </lineage>
</organism>
<name>A0ABT6DCF3_9LACO</name>
<keyword evidence="2" id="KW-1185">Reference proteome</keyword>
<evidence type="ECO:0008006" key="3">
    <source>
        <dbReference type="Google" id="ProtNLM"/>
    </source>
</evidence>
<accession>A0ABT6DCF3</accession>
<protein>
    <recommendedName>
        <fullName evidence="3">GyrI-like small molecule binding domain-containing protein</fullName>
    </recommendedName>
</protein>
<reference evidence="1" key="1">
    <citation type="submission" date="2022-06" db="EMBL/GenBank/DDBJ databases">
        <title>Antifungal cultures and metabolites of lactic acid bacteria for use in dairy fermentations.</title>
        <authorList>
            <person name="Zhao Z."/>
            <person name="Gaenzle M."/>
        </authorList>
    </citation>
    <scope>NUCLEOTIDE SEQUENCE</scope>
    <source>
        <strain evidence="1">FUA3126</strain>
    </source>
</reference>
<gene>
    <name evidence="1" type="ORF">NNA32_11290</name>
</gene>
<dbReference type="EMBL" id="JANDJP010000019">
    <property type="protein sequence ID" value="MDF9914823.1"/>
    <property type="molecule type" value="Genomic_DNA"/>
</dbReference>
<proteinExistence type="predicted"/>
<dbReference type="RefSeq" id="WP_178942797.1">
    <property type="nucleotide sequence ID" value="NZ_JAIWJG010000019.1"/>
</dbReference>
<dbReference type="Proteomes" id="UP001152867">
    <property type="component" value="Unassembled WGS sequence"/>
</dbReference>
<comment type="caution">
    <text evidence="1">The sequence shown here is derived from an EMBL/GenBank/DDBJ whole genome shotgun (WGS) entry which is preliminary data.</text>
</comment>
<evidence type="ECO:0000313" key="1">
    <source>
        <dbReference type="EMBL" id="MDF9914823.1"/>
    </source>
</evidence>
<evidence type="ECO:0000313" key="2">
    <source>
        <dbReference type="Proteomes" id="UP001152867"/>
    </source>
</evidence>
<sequence length="76" mass="9019">MNEKLKHTEISDYVDDHGQAISLGMMHYRIVTPVNRAARFELWCQQKQISFVGRLVKHWSKWREEPLGPIKDIKDL</sequence>